<proteinExistence type="predicted"/>
<name>A0AAX2CJQ2_9BACI</name>
<dbReference type="EMBL" id="FMIK01000039">
    <property type="protein sequence ID" value="SCL98132.1"/>
    <property type="molecule type" value="Genomic_DNA"/>
</dbReference>
<evidence type="ECO:0000313" key="2">
    <source>
        <dbReference type="Proteomes" id="UP000242164"/>
    </source>
</evidence>
<gene>
    <name evidence="1" type="ORF">BCB44BAC_02967</name>
</gene>
<reference evidence="1 2" key="1">
    <citation type="submission" date="2016-08" db="EMBL/GenBank/DDBJ databases">
        <authorList>
            <person name="Loux V."/>
            <person name="Rue O."/>
        </authorList>
    </citation>
    <scope>NUCLEOTIDE SEQUENCE [LARGE SCALE GENOMIC DNA]</scope>
    <source>
        <strain evidence="1 2">AFSSA_08CEB44bac</strain>
    </source>
</reference>
<evidence type="ECO:0000313" key="1">
    <source>
        <dbReference type="EMBL" id="SCL98132.1"/>
    </source>
</evidence>
<sequence>MKLIKLEEAPKVLQEAVQKHLEVGFEVLEVIEEPCDERDTFYEATLATNDHSTIINLFGYTNIFKEFVVDEQIFDTWLAIKALKVSEVFRNKIKRHLRTIERKEEE</sequence>
<dbReference type="Proteomes" id="UP000242164">
    <property type="component" value="Unassembled WGS sequence"/>
</dbReference>
<accession>A0AAX2CJQ2</accession>
<comment type="caution">
    <text evidence="1">The sequence shown here is derived from an EMBL/GenBank/DDBJ whole genome shotgun (WGS) entry which is preliminary data.</text>
</comment>
<dbReference type="RefSeq" id="WP_087099038.1">
    <property type="nucleotide sequence ID" value="NZ_CP066179.1"/>
</dbReference>
<evidence type="ECO:0008006" key="3">
    <source>
        <dbReference type="Google" id="ProtNLM"/>
    </source>
</evidence>
<organism evidence="1 2">
    <name type="scientific">Bacillus cytotoxicus</name>
    <dbReference type="NCBI Taxonomy" id="580165"/>
    <lineage>
        <taxon>Bacteria</taxon>
        <taxon>Bacillati</taxon>
        <taxon>Bacillota</taxon>
        <taxon>Bacilli</taxon>
        <taxon>Bacillales</taxon>
        <taxon>Bacillaceae</taxon>
        <taxon>Bacillus</taxon>
        <taxon>Bacillus cereus group</taxon>
    </lineage>
</organism>
<protein>
    <recommendedName>
        <fullName evidence="3">Phage protein</fullName>
    </recommendedName>
</protein>
<dbReference type="AlphaFoldDB" id="A0AAX2CJQ2"/>